<dbReference type="EMBL" id="VSRR010001165">
    <property type="protein sequence ID" value="MPC23086.1"/>
    <property type="molecule type" value="Genomic_DNA"/>
</dbReference>
<accession>A0A5B7DQ87</accession>
<reference evidence="1 2" key="1">
    <citation type="submission" date="2019-05" db="EMBL/GenBank/DDBJ databases">
        <title>Another draft genome of Portunus trituberculatus and its Hox gene families provides insights of decapod evolution.</title>
        <authorList>
            <person name="Jeong J.-H."/>
            <person name="Song I."/>
            <person name="Kim S."/>
            <person name="Choi T."/>
            <person name="Kim D."/>
            <person name="Ryu S."/>
            <person name="Kim W."/>
        </authorList>
    </citation>
    <scope>NUCLEOTIDE SEQUENCE [LARGE SCALE GENOMIC DNA]</scope>
    <source>
        <tissue evidence="1">Muscle</tissue>
    </source>
</reference>
<sequence length="94" mass="10620">MESSNCLPVGLTGVTLIEHWDPGLMWWAVVWEWQAVVRVVVVGDTRMCTRASEVSSSTRSFYFLSFHTHIPSILPLLIPLRHPSNGVMIKQSNL</sequence>
<keyword evidence="2" id="KW-1185">Reference proteome</keyword>
<gene>
    <name evidence="1" type="ORF">E2C01_016125</name>
</gene>
<organism evidence="1 2">
    <name type="scientific">Portunus trituberculatus</name>
    <name type="common">Swimming crab</name>
    <name type="synonym">Neptunus trituberculatus</name>
    <dbReference type="NCBI Taxonomy" id="210409"/>
    <lineage>
        <taxon>Eukaryota</taxon>
        <taxon>Metazoa</taxon>
        <taxon>Ecdysozoa</taxon>
        <taxon>Arthropoda</taxon>
        <taxon>Crustacea</taxon>
        <taxon>Multicrustacea</taxon>
        <taxon>Malacostraca</taxon>
        <taxon>Eumalacostraca</taxon>
        <taxon>Eucarida</taxon>
        <taxon>Decapoda</taxon>
        <taxon>Pleocyemata</taxon>
        <taxon>Brachyura</taxon>
        <taxon>Eubrachyura</taxon>
        <taxon>Portunoidea</taxon>
        <taxon>Portunidae</taxon>
        <taxon>Portuninae</taxon>
        <taxon>Portunus</taxon>
    </lineage>
</organism>
<evidence type="ECO:0000313" key="1">
    <source>
        <dbReference type="EMBL" id="MPC23086.1"/>
    </source>
</evidence>
<name>A0A5B7DQ87_PORTR</name>
<proteinExistence type="predicted"/>
<dbReference type="AlphaFoldDB" id="A0A5B7DQ87"/>
<comment type="caution">
    <text evidence="1">The sequence shown here is derived from an EMBL/GenBank/DDBJ whole genome shotgun (WGS) entry which is preliminary data.</text>
</comment>
<dbReference type="Proteomes" id="UP000324222">
    <property type="component" value="Unassembled WGS sequence"/>
</dbReference>
<protein>
    <submittedName>
        <fullName evidence="1">Uncharacterized protein</fullName>
    </submittedName>
</protein>
<evidence type="ECO:0000313" key="2">
    <source>
        <dbReference type="Proteomes" id="UP000324222"/>
    </source>
</evidence>